<evidence type="ECO:0000313" key="3">
    <source>
        <dbReference type="EMBL" id="WQN37739.1"/>
    </source>
</evidence>
<reference evidence="3 4" key="1">
    <citation type="submission" date="2023-12" db="EMBL/GenBank/DDBJ databases">
        <authorList>
            <person name="Menendez E."/>
            <person name="Kaur S."/>
            <person name="Flores-Felix J.D."/>
            <person name="diCenzo G.C."/>
            <person name="Peix A."/>
            <person name="Velazquez E."/>
        </authorList>
    </citation>
    <scope>NUCLEOTIDE SEQUENCE [LARGE SCALE GENOMIC DNA]</scope>
    <source>
        <strain evidence="3 4">CIP 108029</strain>
    </source>
</reference>
<dbReference type="EMBL" id="CP140635">
    <property type="protein sequence ID" value="WQN37739.1"/>
    <property type="molecule type" value="Genomic_DNA"/>
</dbReference>
<name>A0ABZ0ZE66_9HYPH</name>
<feature type="chain" id="PRO_5046920908" evidence="2">
    <location>
        <begin position="23"/>
        <end position="265"/>
    </location>
</feature>
<evidence type="ECO:0000256" key="1">
    <source>
        <dbReference type="SAM" id="MobiDB-lite"/>
    </source>
</evidence>
<gene>
    <name evidence="3" type="ORF">U5G49_002877</name>
</gene>
<keyword evidence="4" id="KW-1185">Reference proteome</keyword>
<evidence type="ECO:0000313" key="4">
    <source>
        <dbReference type="Proteomes" id="UP001322785"/>
    </source>
</evidence>
<feature type="signal peptide" evidence="2">
    <location>
        <begin position="1"/>
        <end position="22"/>
    </location>
</feature>
<keyword evidence="2" id="KW-0732">Signal</keyword>
<sequence length="265" mass="29076">MTVKSTLAAIILLAGMPMPCFAASFQCSDATKVRREYEKSWDDVISDKKAGLEDGIRTLEGIKADLKQDKADTVGETGSLKEGGIALAAVIKETSDLIRNMTALFVPSPNVVQESMLTILDTTRGEIDESKRNADQVVDDQMAAIKDQLTGIVPGLQLAREMDDWAKANREVSQQIDAIERSLKTAKSKLIAMGGPERYYLVNELLKRAEPRVYRCVSPDPGKGTSLKVRKPSAHKPTIRHPSKPPNATEHRTQPLHSCSLFDSC</sequence>
<proteinExistence type="predicted"/>
<organism evidence="3 4">
    <name type="scientific">Rhizobium indigoferae</name>
    <dbReference type="NCBI Taxonomy" id="158891"/>
    <lineage>
        <taxon>Bacteria</taxon>
        <taxon>Pseudomonadati</taxon>
        <taxon>Pseudomonadota</taxon>
        <taxon>Alphaproteobacteria</taxon>
        <taxon>Hyphomicrobiales</taxon>
        <taxon>Rhizobiaceae</taxon>
        <taxon>Rhizobium/Agrobacterium group</taxon>
        <taxon>Rhizobium</taxon>
    </lineage>
</organism>
<dbReference type="Proteomes" id="UP001322785">
    <property type="component" value="Chromosome"/>
</dbReference>
<dbReference type="RefSeq" id="WP_193445529.1">
    <property type="nucleotide sequence ID" value="NZ_BSOQ01000025.1"/>
</dbReference>
<feature type="compositionally biased region" description="Basic residues" evidence="1">
    <location>
        <begin position="228"/>
        <end position="243"/>
    </location>
</feature>
<feature type="region of interest" description="Disordered" evidence="1">
    <location>
        <begin position="219"/>
        <end position="255"/>
    </location>
</feature>
<evidence type="ECO:0000256" key="2">
    <source>
        <dbReference type="SAM" id="SignalP"/>
    </source>
</evidence>
<accession>A0ABZ0ZE66</accession>
<protein>
    <submittedName>
        <fullName evidence="3">Uncharacterized protein</fullName>
    </submittedName>
</protein>